<reference evidence="6 11" key="4">
    <citation type="submission" date="2019-03" db="EMBL/GenBank/DDBJ databases">
        <title>Deep subsurface shale carbon reservoir microbial communities from Ohio and West Virginia, USA.</title>
        <authorList>
            <person name="Wrighton K."/>
        </authorList>
    </citation>
    <scope>NUCLEOTIDE SEQUENCE [LARGE SCALE GENOMIC DNA]</scope>
    <source>
        <strain evidence="6 11">UTICA-S4D12</strain>
    </source>
</reference>
<dbReference type="Proteomes" id="UP000199519">
    <property type="component" value="Unassembled WGS sequence"/>
</dbReference>
<evidence type="ECO:0000313" key="10">
    <source>
        <dbReference type="Proteomes" id="UP000247389"/>
    </source>
</evidence>
<gene>
    <name evidence="6" type="ORF">BY453_1358</name>
    <name evidence="1" type="ORF">C8C78_12534</name>
    <name evidence="2" type="ORF">SAMN04488597_10411</name>
    <name evidence="3" type="ORF">SAMN04488598_13522</name>
    <name evidence="5" type="ORF">SAMN04515652_13322</name>
    <name evidence="4" type="ORF">SAMN04515654_13812</name>
</gene>
<dbReference type="GO" id="GO:0003677">
    <property type="term" value="F:DNA binding"/>
    <property type="evidence" value="ECO:0007669"/>
    <property type="project" value="UniProtKB-KW"/>
</dbReference>
<dbReference type="EMBL" id="FNBJ01000035">
    <property type="protein sequence ID" value="SDF97507.1"/>
    <property type="molecule type" value="Genomic_DNA"/>
</dbReference>
<dbReference type="Proteomes" id="UP000247389">
    <property type="component" value="Unassembled WGS sequence"/>
</dbReference>
<dbReference type="Proteomes" id="UP000198612">
    <property type="component" value="Unassembled WGS sequence"/>
</dbReference>
<dbReference type="EMBL" id="SOAA01000035">
    <property type="protein sequence ID" value="TDS26385.1"/>
    <property type="molecule type" value="Genomic_DNA"/>
</dbReference>
<evidence type="ECO:0000313" key="3">
    <source>
        <dbReference type="EMBL" id="SDF97507.1"/>
    </source>
</evidence>
<dbReference type="Proteomes" id="UP000295758">
    <property type="component" value="Unassembled WGS sequence"/>
</dbReference>
<evidence type="ECO:0000313" key="2">
    <source>
        <dbReference type="EMBL" id="SDC26798.1"/>
    </source>
</evidence>
<keyword evidence="2" id="KW-0238">DNA-binding</keyword>
<dbReference type="Proteomes" id="UP000324896">
    <property type="component" value="Unassembled WGS sequence"/>
</dbReference>
<dbReference type="EMBL" id="FOHG01000033">
    <property type="protein sequence ID" value="SET16859.1"/>
    <property type="molecule type" value="Genomic_DNA"/>
</dbReference>
<evidence type="ECO:0000313" key="1">
    <source>
        <dbReference type="EMBL" id="PXV63254.1"/>
    </source>
</evidence>
<dbReference type="EMBL" id="FMYT01000004">
    <property type="protein sequence ID" value="SDC26798.1"/>
    <property type="molecule type" value="Genomic_DNA"/>
</dbReference>
<proteinExistence type="predicted"/>
<dbReference type="GO" id="GO:0046872">
    <property type="term" value="F:metal ion binding"/>
    <property type="evidence" value="ECO:0007669"/>
    <property type="project" value="InterPro"/>
</dbReference>
<evidence type="ECO:0000313" key="5">
    <source>
        <dbReference type="EMBL" id="SET16859.1"/>
    </source>
</evidence>
<reference evidence="4 8" key="1">
    <citation type="submission" date="2016-10" db="EMBL/GenBank/DDBJ databases">
        <authorList>
            <person name="de Groot N.N."/>
        </authorList>
    </citation>
    <scope>NUCLEOTIDE SEQUENCE [LARGE SCALE GENOMIC DNA]</scope>
    <source>
        <strain evidence="4 8">WG7</strain>
    </source>
</reference>
<evidence type="ECO:0000313" key="9">
    <source>
        <dbReference type="Proteomes" id="UP000199519"/>
    </source>
</evidence>
<reference evidence="7 9" key="2">
    <citation type="submission" date="2016-10" db="EMBL/GenBank/DDBJ databases">
        <authorList>
            <person name="Varghese N."/>
            <person name="Submissions S."/>
        </authorList>
    </citation>
    <scope>NUCLEOTIDE SEQUENCE [LARGE SCALE GENOMIC DNA]</scope>
    <source>
        <strain evidence="2 12">WG10</strain>
        <strain evidence="3 9">WG2</strain>
        <strain evidence="5 7">WG5</strain>
    </source>
</reference>
<dbReference type="CDD" id="cd10148">
    <property type="entry name" value="CsoR-like_DUF156"/>
    <property type="match status" value="1"/>
</dbReference>
<dbReference type="EMBL" id="FNEH01000038">
    <property type="protein sequence ID" value="SDJ25853.1"/>
    <property type="molecule type" value="Genomic_DNA"/>
</dbReference>
<organism evidence="2 12">
    <name type="scientific">Halanaerobium congolense</name>
    <dbReference type="NCBI Taxonomy" id="54121"/>
    <lineage>
        <taxon>Bacteria</taxon>
        <taxon>Bacillati</taxon>
        <taxon>Bacillota</taxon>
        <taxon>Clostridia</taxon>
        <taxon>Halanaerobiales</taxon>
        <taxon>Halanaerobiaceae</taxon>
        <taxon>Halanaerobium</taxon>
    </lineage>
</organism>
<dbReference type="EMBL" id="QICM01000025">
    <property type="protein sequence ID" value="PXV63254.1"/>
    <property type="molecule type" value="Genomic_DNA"/>
</dbReference>
<protein>
    <submittedName>
        <fullName evidence="1">DNA-binding FrmR family transcriptional regulator</fullName>
    </submittedName>
    <submittedName>
        <fullName evidence="2">DNA-binding transcriptional regulator, FrmR family</fullName>
    </submittedName>
</protein>
<dbReference type="Gene3D" id="1.20.58.1000">
    <property type="entry name" value="Metal-sensitive repressor, helix protomer"/>
    <property type="match status" value="1"/>
</dbReference>
<dbReference type="OrthoDB" id="9811244at2"/>
<evidence type="ECO:0000313" key="4">
    <source>
        <dbReference type="EMBL" id="SDJ25853.1"/>
    </source>
</evidence>
<dbReference type="InterPro" id="IPR003735">
    <property type="entry name" value="Metal_Tscrpt_repr"/>
</dbReference>
<dbReference type="RefSeq" id="WP_073158321.1">
    <property type="nucleotide sequence ID" value="NZ_FMYT01000004.1"/>
</dbReference>
<dbReference type="PANTHER" id="PTHR33677">
    <property type="entry name" value="TRANSCRIPTIONAL REPRESSOR FRMR-RELATED"/>
    <property type="match status" value="1"/>
</dbReference>
<evidence type="ECO:0000313" key="7">
    <source>
        <dbReference type="Proteomes" id="UP000198612"/>
    </source>
</evidence>
<dbReference type="Proteomes" id="UP000198945">
    <property type="component" value="Unassembled WGS sequence"/>
</dbReference>
<name>A0A1G6K7D1_9FIRM</name>
<accession>A0A1G6K7D1</accession>
<dbReference type="PANTHER" id="PTHR33677:SF3">
    <property type="entry name" value="COPPER-SENSING TRANSCRIPTIONAL REPRESSOR RICR"/>
    <property type="match status" value="1"/>
</dbReference>
<reference evidence="1 10" key="3">
    <citation type="submission" date="2018-04" db="EMBL/GenBank/DDBJ databases">
        <title>Subsurface microbial communities from deep shales in Ohio and West Virginia, USA.</title>
        <authorList>
            <person name="Wrighton K."/>
        </authorList>
    </citation>
    <scope>NUCLEOTIDE SEQUENCE [LARGE SCALE GENOMIC DNA]</scope>
    <source>
        <strain evidence="1 10">MSL28</strain>
    </source>
</reference>
<evidence type="ECO:0000313" key="11">
    <source>
        <dbReference type="Proteomes" id="UP000295758"/>
    </source>
</evidence>
<evidence type="ECO:0000313" key="12">
    <source>
        <dbReference type="Proteomes" id="UP000324896"/>
    </source>
</evidence>
<sequence>MNSLCDLDKKDLKARLKRIEGQVRGLQRMIEEDKYCVDVLYQINAVQGGLKKVGLKILDKHVHGCVQRAVKDKEGDKVIDELMGVLSKFTD</sequence>
<evidence type="ECO:0000313" key="8">
    <source>
        <dbReference type="Proteomes" id="UP000198945"/>
    </source>
</evidence>
<dbReference type="InterPro" id="IPR038390">
    <property type="entry name" value="Metal_Tscrpt_repr_sf"/>
</dbReference>
<dbReference type="AlphaFoldDB" id="A0A1G6K7D1"/>
<dbReference type="Pfam" id="PF02583">
    <property type="entry name" value="Trns_repr_metal"/>
    <property type="match status" value="1"/>
</dbReference>
<keyword evidence="9" id="KW-1185">Reference proteome</keyword>
<evidence type="ECO:0000313" key="6">
    <source>
        <dbReference type="EMBL" id="TDS26385.1"/>
    </source>
</evidence>
<dbReference type="GO" id="GO:0045892">
    <property type="term" value="P:negative regulation of DNA-templated transcription"/>
    <property type="evidence" value="ECO:0007669"/>
    <property type="project" value="UniProtKB-ARBA"/>
</dbReference>